<dbReference type="Proteomes" id="UP001281147">
    <property type="component" value="Unassembled WGS sequence"/>
</dbReference>
<accession>A0ACC3N3Y6</accession>
<protein>
    <submittedName>
        <fullName evidence="1">Uncharacterized protein</fullName>
    </submittedName>
</protein>
<proteinExistence type="predicted"/>
<evidence type="ECO:0000313" key="1">
    <source>
        <dbReference type="EMBL" id="KAK3709511.1"/>
    </source>
</evidence>
<keyword evidence="2" id="KW-1185">Reference proteome</keyword>
<gene>
    <name evidence="1" type="ORF">LTR37_010884</name>
</gene>
<reference evidence="1" key="1">
    <citation type="submission" date="2023-07" db="EMBL/GenBank/DDBJ databases">
        <title>Black Yeasts Isolated from many extreme environments.</title>
        <authorList>
            <person name="Coleine C."/>
            <person name="Stajich J.E."/>
            <person name="Selbmann L."/>
        </authorList>
    </citation>
    <scope>NUCLEOTIDE SEQUENCE</scope>
    <source>
        <strain evidence="1">CCFEE 5714</strain>
    </source>
</reference>
<organism evidence="1 2">
    <name type="scientific">Vermiconidia calcicola</name>
    <dbReference type="NCBI Taxonomy" id="1690605"/>
    <lineage>
        <taxon>Eukaryota</taxon>
        <taxon>Fungi</taxon>
        <taxon>Dikarya</taxon>
        <taxon>Ascomycota</taxon>
        <taxon>Pezizomycotina</taxon>
        <taxon>Dothideomycetes</taxon>
        <taxon>Dothideomycetidae</taxon>
        <taxon>Mycosphaerellales</taxon>
        <taxon>Extremaceae</taxon>
        <taxon>Vermiconidia</taxon>
    </lineage>
</organism>
<name>A0ACC3N3Y6_9PEZI</name>
<dbReference type="EMBL" id="JAUTXU010000092">
    <property type="protein sequence ID" value="KAK3709511.1"/>
    <property type="molecule type" value="Genomic_DNA"/>
</dbReference>
<evidence type="ECO:0000313" key="2">
    <source>
        <dbReference type="Proteomes" id="UP001281147"/>
    </source>
</evidence>
<comment type="caution">
    <text evidence="1">The sequence shown here is derived from an EMBL/GenBank/DDBJ whole genome shotgun (WGS) entry which is preliminary data.</text>
</comment>
<sequence>MYNPNSIATPPESPGQEKSTSTAAKLERLSAAVVNAHNARDFSFQSEEAQELVAHLTHDWEGQFDTHSDQTHSYTWNEQVSAWKERAENYPRVHFQIVQTSSNVSEKYGWARVYMDMEVSGIGELTLHAMNELRWKRVDGKWWLYYVLGMRGTPMNAGLP</sequence>